<name>A0ABS2MQ65_9FIRM</name>
<evidence type="ECO:0000313" key="11">
    <source>
        <dbReference type="Proteomes" id="UP000767854"/>
    </source>
</evidence>
<feature type="transmembrane region" description="Helical" evidence="9">
    <location>
        <begin position="211"/>
        <end position="231"/>
    </location>
</feature>
<dbReference type="NCBIfam" id="TIGR01946">
    <property type="entry name" value="rnfD"/>
    <property type="match status" value="1"/>
</dbReference>
<dbReference type="Proteomes" id="UP000767854">
    <property type="component" value="Unassembled WGS sequence"/>
</dbReference>
<accession>A0ABS2MQ65</accession>
<keyword evidence="1" id="KW-0813">Transport</keyword>
<sequence>MKQFIKDIKFMKQAMMRKVIYALIPIILSAIYFFGWRVLTLLAVVSFFGALTEWVFVRKTTGKITEAVWVTSILFTLTLPPSTPYWVAIIGIIFGVLFGKMVFGGFGKNPFNPALVGRAFIYVNFPSFMTVEWIQPFNGFPGGFAHYTGQLIDTVAEATPMLLFRSTGQMLDWNQVLLGNVSGSIGETSAILILLAGIYLLVTKTASKETVFSVLGSFIIMSLILTLLGFAQVPNPIYGLFSGGLLFGAIFMATDPISSPKTKEGRVVYGIIIGVVTVIIRGFALFAGGIMFAILIGNTFAPIIDEAVNALKASKKAKLAKEVSHG</sequence>
<evidence type="ECO:0000313" key="10">
    <source>
        <dbReference type="EMBL" id="MBM7561528.1"/>
    </source>
</evidence>
<feature type="transmembrane region" description="Helical" evidence="9">
    <location>
        <begin position="267"/>
        <end position="296"/>
    </location>
</feature>
<keyword evidence="3" id="KW-0285">Flavoprotein</keyword>
<dbReference type="Pfam" id="PF03116">
    <property type="entry name" value="NQR2_RnfD_RnfE"/>
    <property type="match status" value="1"/>
</dbReference>
<gene>
    <name evidence="10" type="ORF">JOC49_001048</name>
</gene>
<dbReference type="InterPro" id="IPR011303">
    <property type="entry name" value="RnfD_bac"/>
</dbReference>
<keyword evidence="2" id="KW-0597">Phosphoprotein</keyword>
<evidence type="ECO:0000256" key="7">
    <source>
        <dbReference type="ARBA" id="ARBA00022989"/>
    </source>
</evidence>
<dbReference type="GO" id="GO:0016491">
    <property type="term" value="F:oxidoreductase activity"/>
    <property type="evidence" value="ECO:0007669"/>
    <property type="project" value="UniProtKB-KW"/>
</dbReference>
<feature type="transmembrane region" description="Helical" evidence="9">
    <location>
        <begin position="181"/>
        <end position="202"/>
    </location>
</feature>
<keyword evidence="6" id="KW-1278">Translocase</keyword>
<feature type="transmembrane region" description="Helical" evidence="9">
    <location>
        <begin position="20"/>
        <end position="48"/>
    </location>
</feature>
<dbReference type="PANTHER" id="PTHR30578:SF1">
    <property type="entry name" value="NA(+)-TRANSLOCATING NADH-QUINONE REDUCTASE SUBUNIT B"/>
    <property type="match status" value="1"/>
</dbReference>
<evidence type="ECO:0000256" key="6">
    <source>
        <dbReference type="ARBA" id="ARBA00022967"/>
    </source>
</evidence>
<keyword evidence="11" id="KW-1185">Reference proteome</keyword>
<keyword evidence="4" id="KW-0288">FMN</keyword>
<organism evidence="10 11">
    <name type="scientific">Fusibacter tunisiensis</name>
    <dbReference type="NCBI Taxonomy" id="1008308"/>
    <lineage>
        <taxon>Bacteria</taxon>
        <taxon>Bacillati</taxon>
        <taxon>Bacillota</taxon>
        <taxon>Clostridia</taxon>
        <taxon>Eubacteriales</taxon>
        <taxon>Eubacteriales Family XII. Incertae Sedis</taxon>
        <taxon>Fusibacter</taxon>
    </lineage>
</organism>
<evidence type="ECO:0000256" key="9">
    <source>
        <dbReference type="SAM" id="Phobius"/>
    </source>
</evidence>
<feature type="transmembrane region" description="Helical" evidence="9">
    <location>
        <begin position="237"/>
        <end position="255"/>
    </location>
</feature>
<dbReference type="InterPro" id="IPR004338">
    <property type="entry name" value="NqrB/RnfD"/>
</dbReference>
<keyword evidence="7 9" id="KW-1133">Transmembrane helix</keyword>
<evidence type="ECO:0000256" key="4">
    <source>
        <dbReference type="ARBA" id="ARBA00022643"/>
    </source>
</evidence>
<proteinExistence type="predicted"/>
<comment type="caution">
    <text evidence="10">The sequence shown here is derived from an EMBL/GenBank/DDBJ whole genome shotgun (WGS) entry which is preliminary data.</text>
</comment>
<protein>
    <submittedName>
        <fullName evidence="10">Na+-transporting NADH:ubiquinone oxidoreductase subunit B</fullName>
        <ecNumber evidence="10">1.6.5.-</ecNumber>
    </submittedName>
</protein>
<dbReference type="PANTHER" id="PTHR30578">
    <property type="entry name" value="ELECTRON TRANSPORT COMPLEX PROTEIN RNFD"/>
    <property type="match status" value="1"/>
</dbReference>
<dbReference type="EMBL" id="JAFBDT010000005">
    <property type="protein sequence ID" value="MBM7561528.1"/>
    <property type="molecule type" value="Genomic_DNA"/>
</dbReference>
<keyword evidence="5 9" id="KW-0812">Transmembrane</keyword>
<keyword evidence="10" id="KW-0560">Oxidoreductase</keyword>
<feature type="transmembrane region" description="Helical" evidence="9">
    <location>
        <begin position="85"/>
        <end position="103"/>
    </location>
</feature>
<keyword evidence="8 9" id="KW-0472">Membrane</keyword>
<evidence type="ECO:0000256" key="3">
    <source>
        <dbReference type="ARBA" id="ARBA00022630"/>
    </source>
</evidence>
<reference evidence="10 11" key="1">
    <citation type="submission" date="2021-01" db="EMBL/GenBank/DDBJ databases">
        <title>Genomic Encyclopedia of Type Strains, Phase IV (KMG-IV): sequencing the most valuable type-strain genomes for metagenomic binning, comparative biology and taxonomic classification.</title>
        <authorList>
            <person name="Goeker M."/>
        </authorList>
    </citation>
    <scope>NUCLEOTIDE SEQUENCE [LARGE SCALE GENOMIC DNA]</scope>
    <source>
        <strain evidence="10 11">DSM 24436</strain>
    </source>
</reference>
<evidence type="ECO:0000256" key="8">
    <source>
        <dbReference type="ARBA" id="ARBA00023136"/>
    </source>
</evidence>
<dbReference type="EC" id="1.6.5.-" evidence="10"/>
<dbReference type="RefSeq" id="WP_204663111.1">
    <property type="nucleotide sequence ID" value="NZ_JAFBDT010000005.1"/>
</dbReference>
<feature type="transmembrane region" description="Helical" evidence="9">
    <location>
        <begin position="115"/>
        <end position="134"/>
    </location>
</feature>
<evidence type="ECO:0000256" key="5">
    <source>
        <dbReference type="ARBA" id="ARBA00022692"/>
    </source>
</evidence>
<evidence type="ECO:0000256" key="2">
    <source>
        <dbReference type="ARBA" id="ARBA00022553"/>
    </source>
</evidence>
<evidence type="ECO:0000256" key="1">
    <source>
        <dbReference type="ARBA" id="ARBA00022448"/>
    </source>
</evidence>